<proteinExistence type="predicted"/>
<reference evidence="2 3" key="1">
    <citation type="journal article" date="2013" name="Curr. Biol.">
        <title>The Genome of the Foraminiferan Reticulomyxa filosa.</title>
        <authorList>
            <person name="Glockner G."/>
            <person name="Hulsmann N."/>
            <person name="Schleicher M."/>
            <person name="Noegel A.A."/>
            <person name="Eichinger L."/>
            <person name="Gallinger C."/>
            <person name="Pawlowski J."/>
            <person name="Sierra R."/>
            <person name="Euteneuer U."/>
            <person name="Pillet L."/>
            <person name="Moustafa A."/>
            <person name="Platzer M."/>
            <person name="Groth M."/>
            <person name="Szafranski K."/>
            <person name="Schliwa M."/>
        </authorList>
    </citation>
    <scope>NUCLEOTIDE SEQUENCE [LARGE SCALE GENOMIC DNA]</scope>
</reference>
<sequence length="241" mass="27648">MQYPRQRRRSSFLLHTRRFCVVAQVQDSNKAWKDVLLSPEFEFLLLEEQDGAMYYCDTDEEELTENDTDEEGNVGPSQYSNPIDLQQQQQLNEQSNKCIDKKVPKKIGKGASISQKRAKESKSAVRPGTTPFPFIRQQYEHVLGLSAAINRRSKTQPPRSMQEKGSLGMNDQSVNRKTRHAARKEEIPTISFASTTTKKNLFESDTEAMNDIKKALSSSKKGKTDKEKYMILVMFNLHIHE</sequence>
<evidence type="ECO:0000313" key="3">
    <source>
        <dbReference type="Proteomes" id="UP000023152"/>
    </source>
</evidence>
<feature type="region of interest" description="Disordered" evidence="1">
    <location>
        <begin position="152"/>
        <end position="171"/>
    </location>
</feature>
<protein>
    <submittedName>
        <fullName evidence="2">Uncharacterized protein</fullName>
    </submittedName>
</protein>
<dbReference type="AlphaFoldDB" id="X6MWK2"/>
<accession>X6MWK2</accession>
<feature type="region of interest" description="Disordered" evidence="1">
    <location>
        <begin position="109"/>
        <end position="131"/>
    </location>
</feature>
<evidence type="ECO:0000256" key="1">
    <source>
        <dbReference type="SAM" id="MobiDB-lite"/>
    </source>
</evidence>
<name>X6MWK2_RETFI</name>
<dbReference type="Proteomes" id="UP000023152">
    <property type="component" value="Unassembled WGS sequence"/>
</dbReference>
<evidence type="ECO:0000313" key="2">
    <source>
        <dbReference type="EMBL" id="ETO17455.1"/>
    </source>
</evidence>
<keyword evidence="3" id="KW-1185">Reference proteome</keyword>
<gene>
    <name evidence="2" type="ORF">RFI_19866</name>
</gene>
<dbReference type="EMBL" id="ASPP01016583">
    <property type="protein sequence ID" value="ETO17455.1"/>
    <property type="molecule type" value="Genomic_DNA"/>
</dbReference>
<organism evidence="2 3">
    <name type="scientific">Reticulomyxa filosa</name>
    <dbReference type="NCBI Taxonomy" id="46433"/>
    <lineage>
        <taxon>Eukaryota</taxon>
        <taxon>Sar</taxon>
        <taxon>Rhizaria</taxon>
        <taxon>Retaria</taxon>
        <taxon>Foraminifera</taxon>
        <taxon>Monothalamids</taxon>
        <taxon>Reticulomyxidae</taxon>
        <taxon>Reticulomyxa</taxon>
    </lineage>
</organism>
<comment type="caution">
    <text evidence="2">The sequence shown here is derived from an EMBL/GenBank/DDBJ whole genome shotgun (WGS) entry which is preliminary data.</text>
</comment>